<dbReference type="SUPFAM" id="SSF51230">
    <property type="entry name" value="Single hybrid motif"/>
    <property type="match status" value="1"/>
</dbReference>
<evidence type="ECO:0000256" key="2">
    <source>
        <dbReference type="ARBA" id="ARBA00017562"/>
    </source>
</evidence>
<gene>
    <name evidence="10" type="primary">accB</name>
    <name evidence="10" type="ORF">IAC39_03605</name>
</gene>
<accession>A0A9D1GTS7</accession>
<dbReference type="PROSITE" id="PS00188">
    <property type="entry name" value="BIOTIN"/>
    <property type="match status" value="1"/>
</dbReference>
<dbReference type="CDD" id="cd06850">
    <property type="entry name" value="biotinyl_domain"/>
    <property type="match status" value="1"/>
</dbReference>
<dbReference type="PROSITE" id="PS50968">
    <property type="entry name" value="BIOTINYL_LIPOYL"/>
    <property type="match status" value="1"/>
</dbReference>
<keyword evidence="5 8" id="KW-0443">Lipid metabolism</keyword>
<comment type="pathway">
    <text evidence="1 8">Lipid metabolism; fatty acid biosynthesis.</text>
</comment>
<dbReference type="GO" id="GO:0003989">
    <property type="term" value="F:acetyl-CoA carboxylase activity"/>
    <property type="evidence" value="ECO:0007669"/>
    <property type="project" value="InterPro"/>
</dbReference>
<dbReference type="NCBIfam" id="TIGR00531">
    <property type="entry name" value="BCCP"/>
    <property type="match status" value="1"/>
</dbReference>
<protein>
    <recommendedName>
        <fullName evidence="2 8">Biotin carboxyl carrier protein of acetyl-CoA carboxylase</fullName>
    </recommendedName>
</protein>
<dbReference type="Gene3D" id="2.40.50.100">
    <property type="match status" value="1"/>
</dbReference>
<dbReference type="FunFam" id="2.40.50.100:FF:000003">
    <property type="entry name" value="Acetyl-CoA carboxylase biotin carboxyl carrier protein"/>
    <property type="match status" value="1"/>
</dbReference>
<evidence type="ECO:0000256" key="4">
    <source>
        <dbReference type="ARBA" id="ARBA00022832"/>
    </source>
</evidence>
<keyword evidence="3 8" id="KW-0444">Lipid biosynthesis</keyword>
<evidence type="ECO:0000313" key="10">
    <source>
        <dbReference type="EMBL" id="HIT58782.1"/>
    </source>
</evidence>
<dbReference type="Proteomes" id="UP000824136">
    <property type="component" value="Unassembled WGS sequence"/>
</dbReference>
<dbReference type="Pfam" id="PF00364">
    <property type="entry name" value="Biotin_lipoyl"/>
    <property type="match status" value="1"/>
</dbReference>
<evidence type="ECO:0000259" key="9">
    <source>
        <dbReference type="PROSITE" id="PS50968"/>
    </source>
</evidence>
<keyword evidence="6 8" id="KW-0275">Fatty acid biosynthesis</keyword>
<dbReference type="GO" id="GO:0009317">
    <property type="term" value="C:acetyl-CoA carboxylase complex"/>
    <property type="evidence" value="ECO:0007669"/>
    <property type="project" value="InterPro"/>
</dbReference>
<comment type="function">
    <text evidence="8">This protein is a component of the acetyl coenzyme A carboxylase complex; first, biotin carboxylase catalyzes the carboxylation of the carrier protein and then the transcarboxylase transfers the carboxyl group to form malonyl-CoA.</text>
</comment>
<comment type="caution">
    <text evidence="10">The sequence shown here is derived from an EMBL/GenBank/DDBJ whole genome shotgun (WGS) entry which is preliminary data.</text>
</comment>
<reference evidence="10" key="2">
    <citation type="journal article" date="2021" name="PeerJ">
        <title>Extensive microbial diversity within the chicken gut microbiome revealed by metagenomics and culture.</title>
        <authorList>
            <person name="Gilroy R."/>
            <person name="Ravi A."/>
            <person name="Getino M."/>
            <person name="Pursley I."/>
            <person name="Horton D.L."/>
            <person name="Alikhan N.F."/>
            <person name="Baker D."/>
            <person name="Gharbi K."/>
            <person name="Hall N."/>
            <person name="Watson M."/>
            <person name="Adriaenssens E.M."/>
            <person name="Foster-Nyarko E."/>
            <person name="Jarju S."/>
            <person name="Secka A."/>
            <person name="Antonio M."/>
            <person name="Oren A."/>
            <person name="Chaudhuri R.R."/>
            <person name="La Ragione R."/>
            <person name="Hildebrand F."/>
            <person name="Pallen M.J."/>
        </authorList>
    </citation>
    <scope>NUCLEOTIDE SEQUENCE</scope>
    <source>
        <strain evidence="10">CHK33-4379</strain>
    </source>
</reference>
<evidence type="ECO:0000256" key="3">
    <source>
        <dbReference type="ARBA" id="ARBA00022516"/>
    </source>
</evidence>
<dbReference type="InterPro" id="IPR001249">
    <property type="entry name" value="AcCoA_biotinCC"/>
</dbReference>
<dbReference type="AlphaFoldDB" id="A0A9D1GTS7"/>
<dbReference type="GO" id="GO:0006633">
    <property type="term" value="P:fatty acid biosynthetic process"/>
    <property type="evidence" value="ECO:0007669"/>
    <property type="project" value="UniProtKB-KW"/>
</dbReference>
<dbReference type="InterPro" id="IPR000089">
    <property type="entry name" value="Biotin_lipoyl"/>
</dbReference>
<evidence type="ECO:0000256" key="8">
    <source>
        <dbReference type="RuleBase" id="RU364072"/>
    </source>
</evidence>
<evidence type="ECO:0000256" key="7">
    <source>
        <dbReference type="ARBA" id="ARBA00023267"/>
    </source>
</evidence>
<keyword evidence="4 8" id="KW-0276">Fatty acid metabolism</keyword>
<dbReference type="PANTHER" id="PTHR45266">
    <property type="entry name" value="OXALOACETATE DECARBOXYLASE ALPHA CHAIN"/>
    <property type="match status" value="1"/>
</dbReference>
<organism evidence="10 11">
    <name type="scientific">Candidatus Faeciplasma pullistercoris</name>
    <dbReference type="NCBI Taxonomy" id="2840800"/>
    <lineage>
        <taxon>Bacteria</taxon>
        <taxon>Bacillati</taxon>
        <taxon>Bacillota</taxon>
        <taxon>Clostridia</taxon>
        <taxon>Eubacteriales</taxon>
        <taxon>Oscillospiraceae</taxon>
        <taxon>Oscillospiraceae incertae sedis</taxon>
        <taxon>Candidatus Faeciplasma</taxon>
    </lineage>
</organism>
<name>A0A9D1GTS7_9FIRM</name>
<evidence type="ECO:0000313" key="11">
    <source>
        <dbReference type="Proteomes" id="UP000824136"/>
    </source>
</evidence>
<dbReference type="PANTHER" id="PTHR45266:SF3">
    <property type="entry name" value="OXALOACETATE DECARBOXYLASE ALPHA CHAIN"/>
    <property type="match status" value="1"/>
</dbReference>
<evidence type="ECO:0000256" key="5">
    <source>
        <dbReference type="ARBA" id="ARBA00023098"/>
    </source>
</evidence>
<proteinExistence type="predicted"/>
<dbReference type="EMBL" id="DVLL01000014">
    <property type="protein sequence ID" value="HIT58782.1"/>
    <property type="molecule type" value="Genomic_DNA"/>
</dbReference>
<feature type="domain" description="Lipoyl-binding" evidence="9">
    <location>
        <begin position="71"/>
        <end position="147"/>
    </location>
</feature>
<dbReference type="InterPro" id="IPR001882">
    <property type="entry name" value="Biotin_BS"/>
</dbReference>
<dbReference type="PRINTS" id="PR01071">
    <property type="entry name" value="ACOABIOTINCC"/>
</dbReference>
<evidence type="ECO:0000256" key="1">
    <source>
        <dbReference type="ARBA" id="ARBA00005194"/>
    </source>
</evidence>
<reference evidence="10" key="1">
    <citation type="submission" date="2020-10" db="EMBL/GenBank/DDBJ databases">
        <authorList>
            <person name="Gilroy R."/>
        </authorList>
    </citation>
    <scope>NUCLEOTIDE SEQUENCE</scope>
    <source>
        <strain evidence="10">CHK33-4379</strain>
    </source>
</reference>
<keyword evidence="7 8" id="KW-0092">Biotin</keyword>
<sequence length="148" mass="16203">MNETDIRKYAELMKELELTALEIKDGDKVVRLERNISVRVTETVQAAPVASPASASAAINANAQVPVNSNCFTVKSPLVGVFYAGPAENVEPFVSIGDHVKRGQTLCIIEAMKLMNEIYADEDGVIEEICVTNGQVVDYGTELFRIKR</sequence>
<evidence type="ECO:0000256" key="6">
    <source>
        <dbReference type="ARBA" id="ARBA00023160"/>
    </source>
</evidence>
<dbReference type="InterPro" id="IPR050709">
    <property type="entry name" value="Biotin_Carboxyl_Carrier/Decarb"/>
</dbReference>
<dbReference type="InterPro" id="IPR011053">
    <property type="entry name" value="Single_hybrid_motif"/>
</dbReference>